<dbReference type="EMBL" id="CP002305">
    <property type="protein sequence ID" value="ADQ16529.1"/>
    <property type="molecule type" value="Genomic_DNA"/>
</dbReference>
<evidence type="ECO:0000259" key="1">
    <source>
        <dbReference type="Pfam" id="PF00149"/>
    </source>
</evidence>
<dbReference type="PANTHER" id="PTHR43143">
    <property type="entry name" value="METALLOPHOSPHOESTERASE, CALCINEURIN SUPERFAMILY"/>
    <property type="match status" value="1"/>
</dbReference>
<dbReference type="OrthoDB" id="5464520at2"/>
<dbReference type="eggNOG" id="COG1409">
    <property type="taxonomic scope" value="Bacteria"/>
</dbReference>
<dbReference type="RefSeq" id="WP_013407581.1">
    <property type="nucleotide sequence ID" value="NC_014655.1"/>
</dbReference>
<dbReference type="HOGENOM" id="CLU_067998_0_0_10"/>
<gene>
    <name evidence="2" type="ordered locus">Lbys_0769</name>
</gene>
<dbReference type="KEGG" id="lby:Lbys_0769"/>
<dbReference type="Proteomes" id="UP000007435">
    <property type="component" value="Chromosome"/>
</dbReference>
<accession>E4RQ46</accession>
<dbReference type="InterPro" id="IPR004843">
    <property type="entry name" value="Calcineurin-like_PHP"/>
</dbReference>
<dbReference type="InterPro" id="IPR029052">
    <property type="entry name" value="Metallo-depent_PP-like"/>
</dbReference>
<dbReference type="STRING" id="649349.Lbys_0769"/>
<dbReference type="Gene3D" id="3.60.21.10">
    <property type="match status" value="1"/>
</dbReference>
<dbReference type="AlphaFoldDB" id="E4RQ46"/>
<evidence type="ECO:0000313" key="2">
    <source>
        <dbReference type="EMBL" id="ADQ16529.1"/>
    </source>
</evidence>
<evidence type="ECO:0000313" key="3">
    <source>
        <dbReference type="Proteomes" id="UP000007435"/>
    </source>
</evidence>
<dbReference type="SUPFAM" id="SSF56300">
    <property type="entry name" value="Metallo-dependent phosphatases"/>
    <property type="match status" value="1"/>
</dbReference>
<dbReference type="InterPro" id="IPR051918">
    <property type="entry name" value="STPP_CPPED1"/>
</dbReference>
<keyword evidence="3" id="KW-1185">Reference proteome</keyword>
<sequence>MKKLWILGLLALQACNVFEVHPYSGRITGPENINNRNIQKIEENTKVKDTLTYIFLSDSQRWYDELESAVKHINTFEKVDFVIHGGDLTDFGLTKEFLWQRDILEGLDVPYVVLIGNHDCLANGEEVFEQVFGPTNFSFMAGDTKFLCLNTNALENDYNRPIPDFEFIRSERDKGNYKKMVVSMHAKPTSEQFNNNVSDIFQSEMNKFSGFLYANYGHEHQYLVNDLFNDGKIYYGVPNVGKRQYLKFTITPTDYTHELVTF</sequence>
<organism evidence="2 3">
    <name type="scientific">Leadbetterella byssophila (strain DSM 17132 / JCM 16389 / KACC 11308 / NBRC 106382 / 4M15)</name>
    <dbReference type="NCBI Taxonomy" id="649349"/>
    <lineage>
        <taxon>Bacteria</taxon>
        <taxon>Pseudomonadati</taxon>
        <taxon>Bacteroidota</taxon>
        <taxon>Cytophagia</taxon>
        <taxon>Cytophagales</taxon>
        <taxon>Leadbetterellaceae</taxon>
        <taxon>Leadbetterella</taxon>
    </lineage>
</organism>
<reference evidence="2 3" key="2">
    <citation type="journal article" date="2011" name="Stand. Genomic Sci.">
        <title>Complete genome sequence of Leadbetterella byssophila type strain (4M15).</title>
        <authorList>
            <person name="Abt B."/>
            <person name="Teshima H."/>
            <person name="Lucas S."/>
            <person name="Lapidus A."/>
            <person name="Del Rio T.G."/>
            <person name="Nolan M."/>
            <person name="Tice H."/>
            <person name="Cheng J.F."/>
            <person name="Pitluck S."/>
            <person name="Liolios K."/>
            <person name="Pagani I."/>
            <person name="Ivanova N."/>
            <person name="Mavromatis K."/>
            <person name="Pati A."/>
            <person name="Tapia R."/>
            <person name="Han C."/>
            <person name="Goodwin L."/>
            <person name="Chen A."/>
            <person name="Palaniappan K."/>
            <person name="Land M."/>
            <person name="Hauser L."/>
            <person name="Chang Y.J."/>
            <person name="Jeffries C.D."/>
            <person name="Rohde M."/>
            <person name="Goker M."/>
            <person name="Tindall B.J."/>
            <person name="Detter J.C."/>
            <person name="Woyke T."/>
            <person name="Bristow J."/>
            <person name="Eisen J.A."/>
            <person name="Markowitz V."/>
            <person name="Hugenholtz P."/>
            <person name="Klenk H.P."/>
            <person name="Kyrpides N.C."/>
        </authorList>
    </citation>
    <scope>NUCLEOTIDE SEQUENCE [LARGE SCALE GENOMIC DNA]</scope>
    <source>
        <strain evidence="3">DSM 17132 / JCM 16389 / KACC 11308 / NBRC 106382 / 4M15</strain>
    </source>
</reference>
<proteinExistence type="predicted"/>
<reference key="1">
    <citation type="submission" date="2010-11" db="EMBL/GenBank/DDBJ databases">
        <title>The complete genome of Leadbetterella byssophila DSM 17132.</title>
        <authorList>
            <consortium name="US DOE Joint Genome Institute (JGI-PGF)"/>
            <person name="Lucas S."/>
            <person name="Copeland A."/>
            <person name="Lapidus A."/>
            <person name="Glavina del Rio T."/>
            <person name="Dalin E."/>
            <person name="Tice H."/>
            <person name="Bruce D."/>
            <person name="Goodwin L."/>
            <person name="Pitluck S."/>
            <person name="Kyrpides N."/>
            <person name="Mavromatis K."/>
            <person name="Ivanova N."/>
            <person name="Teshima H."/>
            <person name="Brettin T."/>
            <person name="Detter J.C."/>
            <person name="Han C."/>
            <person name="Tapia R."/>
            <person name="Land M."/>
            <person name="Hauser L."/>
            <person name="Markowitz V."/>
            <person name="Cheng J.-F."/>
            <person name="Hugenholtz P."/>
            <person name="Woyke T."/>
            <person name="Wu D."/>
            <person name="Tindall B."/>
            <person name="Pomrenke H.G."/>
            <person name="Brambilla E."/>
            <person name="Klenk H.-P."/>
            <person name="Eisen J.A."/>
        </authorList>
    </citation>
    <scope>NUCLEOTIDE SEQUENCE [LARGE SCALE GENOMIC DNA]</scope>
    <source>
        <strain>DSM 17132</strain>
    </source>
</reference>
<protein>
    <submittedName>
        <fullName evidence="2">Metallophosphoesterase</fullName>
    </submittedName>
</protein>
<dbReference type="PROSITE" id="PS51257">
    <property type="entry name" value="PROKAR_LIPOPROTEIN"/>
    <property type="match status" value="1"/>
</dbReference>
<name>E4RQ46_LEAB4</name>
<feature type="domain" description="Calcineurin-like phosphoesterase" evidence="1">
    <location>
        <begin position="53"/>
        <end position="222"/>
    </location>
</feature>
<dbReference type="Pfam" id="PF00149">
    <property type="entry name" value="Metallophos"/>
    <property type="match status" value="1"/>
</dbReference>
<dbReference type="PANTHER" id="PTHR43143:SF1">
    <property type="entry name" value="SERINE_THREONINE-PROTEIN PHOSPHATASE CPPED1"/>
    <property type="match status" value="1"/>
</dbReference>
<dbReference type="GO" id="GO:0016787">
    <property type="term" value="F:hydrolase activity"/>
    <property type="evidence" value="ECO:0007669"/>
    <property type="project" value="InterPro"/>
</dbReference>